<keyword evidence="4" id="KW-1185">Reference proteome</keyword>
<name>A0A376BLM3_9NEIS</name>
<feature type="domain" description="BON" evidence="2">
    <location>
        <begin position="51"/>
        <end position="120"/>
    </location>
</feature>
<dbReference type="PANTHER" id="PTHR34606:SF15">
    <property type="entry name" value="BON DOMAIN-CONTAINING PROTEIN"/>
    <property type="match status" value="1"/>
</dbReference>
<evidence type="ECO:0000313" key="4">
    <source>
        <dbReference type="Proteomes" id="UP000254209"/>
    </source>
</evidence>
<feature type="chain" id="PRO_5016729849" evidence="1">
    <location>
        <begin position="24"/>
        <end position="201"/>
    </location>
</feature>
<dbReference type="InterPro" id="IPR051686">
    <property type="entry name" value="Lipoprotein_DolP"/>
</dbReference>
<dbReference type="Gene3D" id="3.30.1340.30">
    <property type="match status" value="1"/>
</dbReference>
<keyword evidence="1" id="KW-0732">Signal</keyword>
<evidence type="ECO:0000259" key="2">
    <source>
        <dbReference type="PROSITE" id="PS50914"/>
    </source>
</evidence>
<dbReference type="Pfam" id="PF04972">
    <property type="entry name" value="BON"/>
    <property type="match status" value="2"/>
</dbReference>
<feature type="signal peptide" evidence="1">
    <location>
        <begin position="1"/>
        <end position="23"/>
    </location>
</feature>
<accession>A0A376BLM3</accession>
<evidence type="ECO:0000256" key="1">
    <source>
        <dbReference type="SAM" id="SignalP"/>
    </source>
</evidence>
<proteinExistence type="predicted"/>
<dbReference type="InterPro" id="IPR007055">
    <property type="entry name" value="BON_dom"/>
</dbReference>
<evidence type="ECO:0000313" key="3">
    <source>
        <dbReference type="EMBL" id="SSY70662.1"/>
    </source>
</evidence>
<dbReference type="PANTHER" id="PTHR34606">
    <property type="entry name" value="BON DOMAIN-CONTAINING PROTEIN"/>
    <property type="match status" value="1"/>
</dbReference>
<keyword evidence="3" id="KW-0449">Lipoprotein</keyword>
<dbReference type="OrthoDB" id="5294487at2"/>
<sequence length="201" mass="21496">MFNTQIRKIILATLLVGGLSGCAAGLVGGATAVSSVADRRTAGSQFDDQALELKIKAKAEARLRQITTTAVKPTLSIVSYNHRVLLLGVVGTEAERQAAEEIARAEVGVQNVYNHISVVSSSRTYTNIGTDTVVTARVRASLLNTDGVYPGHVKVVTYNGITYVMGLLTPTQQEIVNQRISTTAGVQRVVTLYENYADTSQ</sequence>
<dbReference type="STRING" id="1120980.GCA_000745955_01089"/>
<dbReference type="EMBL" id="UFSO01000002">
    <property type="protein sequence ID" value="SSY70662.1"/>
    <property type="molecule type" value="Genomic_DNA"/>
</dbReference>
<dbReference type="Proteomes" id="UP000254209">
    <property type="component" value="Unassembled WGS sequence"/>
</dbReference>
<protein>
    <submittedName>
        <fullName evidence="3">Outer membrane lipoprotein</fullName>
    </submittedName>
</protein>
<dbReference type="RefSeq" id="WP_034292481.1">
    <property type="nucleotide sequence ID" value="NZ_CP091519.2"/>
</dbReference>
<gene>
    <name evidence="3" type="ORF">NCTC10283_00770</name>
</gene>
<dbReference type="AlphaFoldDB" id="A0A376BLM3"/>
<dbReference type="PROSITE" id="PS50914">
    <property type="entry name" value="BON"/>
    <property type="match status" value="1"/>
</dbReference>
<dbReference type="PROSITE" id="PS51257">
    <property type="entry name" value="PROKAR_LIPOPROTEIN"/>
    <property type="match status" value="1"/>
</dbReference>
<organism evidence="3 4">
    <name type="scientific">Alysiella crassa</name>
    <dbReference type="NCBI Taxonomy" id="153491"/>
    <lineage>
        <taxon>Bacteria</taxon>
        <taxon>Pseudomonadati</taxon>
        <taxon>Pseudomonadota</taxon>
        <taxon>Betaproteobacteria</taxon>
        <taxon>Neisseriales</taxon>
        <taxon>Neisseriaceae</taxon>
        <taxon>Alysiella</taxon>
    </lineage>
</organism>
<reference evidence="3 4" key="1">
    <citation type="submission" date="2018-06" db="EMBL/GenBank/DDBJ databases">
        <authorList>
            <consortium name="Pathogen Informatics"/>
            <person name="Doyle S."/>
        </authorList>
    </citation>
    <scope>NUCLEOTIDE SEQUENCE [LARGE SCALE GENOMIC DNA]</scope>
    <source>
        <strain evidence="3 4">NCTC10283</strain>
    </source>
</reference>